<reference evidence="3 4" key="1">
    <citation type="submission" date="2020-04" db="EMBL/GenBank/DDBJ databases">
        <authorList>
            <person name="Hitch T.C.A."/>
            <person name="Wylensek D."/>
            <person name="Clavel T."/>
        </authorList>
    </citation>
    <scope>NUCLEOTIDE SEQUENCE [LARGE SCALE GENOMIC DNA]</scope>
    <source>
        <strain evidence="3 4">105184</strain>
    </source>
</reference>
<gene>
    <name evidence="3" type="ORF">HF885_03850</name>
</gene>
<dbReference type="PANTHER" id="PTHR36444">
    <property type="entry name" value="TRANSCRIPTIONAL REGULATOR PROTEIN YOBU-RELATED"/>
    <property type="match status" value="1"/>
</dbReference>
<evidence type="ECO:0000313" key="3">
    <source>
        <dbReference type="EMBL" id="NMF25577.1"/>
    </source>
</evidence>
<dbReference type="InterPro" id="IPR011256">
    <property type="entry name" value="Reg_factor_effector_dom_sf"/>
</dbReference>
<name>A0A7X9T9X3_9ACTN</name>
<feature type="domain" description="Integron-associated effector binding protein" evidence="2">
    <location>
        <begin position="20"/>
        <end position="95"/>
    </location>
</feature>
<dbReference type="Proteomes" id="UP000565613">
    <property type="component" value="Unassembled WGS sequence"/>
</dbReference>
<evidence type="ECO:0000259" key="2">
    <source>
        <dbReference type="Pfam" id="PF14526"/>
    </source>
</evidence>
<dbReference type="PANTHER" id="PTHR36444:SF3">
    <property type="entry name" value="TRANSCRIPTIONAL ACTIVATOR, PUTATIVE-RELATED"/>
    <property type="match status" value="1"/>
</dbReference>
<organism evidence="3 4">
    <name type="scientific">Parafannyhessea umbonata</name>
    <dbReference type="NCBI Taxonomy" id="604330"/>
    <lineage>
        <taxon>Bacteria</taxon>
        <taxon>Bacillati</taxon>
        <taxon>Actinomycetota</taxon>
        <taxon>Coriobacteriia</taxon>
        <taxon>Coriobacteriales</taxon>
        <taxon>Atopobiaceae</taxon>
        <taxon>Parafannyhessea</taxon>
    </lineage>
</organism>
<dbReference type="RefSeq" id="WP_170103643.1">
    <property type="nucleotide sequence ID" value="NZ_JABAGR010000003.1"/>
</dbReference>
<protein>
    <recommendedName>
        <fullName evidence="2">Integron-associated effector binding protein domain-containing protein</fullName>
    </recommendedName>
</protein>
<evidence type="ECO:0000313" key="4">
    <source>
        <dbReference type="Proteomes" id="UP000565613"/>
    </source>
</evidence>
<dbReference type="EMBL" id="JABAGR010000003">
    <property type="protein sequence ID" value="NMF25577.1"/>
    <property type="molecule type" value="Genomic_DNA"/>
</dbReference>
<sequence length="98" mass="10820">MQDAGEAGNLIESVGAATGAPCPEGMEERVVPTVTYAVFDCAGPMPDAMQRLQHRILAEWLPSLGYEWASKSDVEVYFGPNMTADDYRSQVWLPIEKR</sequence>
<evidence type="ECO:0000256" key="1">
    <source>
        <dbReference type="SAM" id="MobiDB-lite"/>
    </source>
</evidence>
<comment type="caution">
    <text evidence="3">The sequence shown here is derived from an EMBL/GenBank/DDBJ whole genome shotgun (WGS) entry which is preliminary data.</text>
</comment>
<dbReference type="SUPFAM" id="SSF55136">
    <property type="entry name" value="Probable bacterial effector-binding domain"/>
    <property type="match status" value="1"/>
</dbReference>
<dbReference type="InterPro" id="IPR053182">
    <property type="entry name" value="YobU-like_regulator"/>
</dbReference>
<accession>A0A7X9T9X3</accession>
<dbReference type="AlphaFoldDB" id="A0A7X9T9X3"/>
<proteinExistence type="predicted"/>
<dbReference type="InterPro" id="IPR029441">
    <property type="entry name" value="Cass2"/>
</dbReference>
<feature type="region of interest" description="Disordered" evidence="1">
    <location>
        <begin position="1"/>
        <end position="23"/>
    </location>
</feature>
<dbReference type="Gene3D" id="3.20.80.10">
    <property type="entry name" value="Regulatory factor, effector binding domain"/>
    <property type="match status" value="1"/>
</dbReference>
<dbReference type="Pfam" id="PF14526">
    <property type="entry name" value="Cass2"/>
    <property type="match status" value="1"/>
</dbReference>